<evidence type="ECO:0000256" key="3">
    <source>
        <dbReference type="ARBA" id="ARBA00022801"/>
    </source>
</evidence>
<dbReference type="CDD" id="cd02612">
    <property type="entry name" value="HAD_PGPPase"/>
    <property type="match status" value="1"/>
</dbReference>
<evidence type="ECO:0000256" key="2">
    <source>
        <dbReference type="ARBA" id="ARBA00022723"/>
    </source>
</evidence>
<evidence type="ECO:0000256" key="4">
    <source>
        <dbReference type="ARBA" id="ARBA00022842"/>
    </source>
</evidence>
<reference evidence="6 7" key="1">
    <citation type="submission" date="2019-11" db="EMBL/GenBank/DDBJ databases">
        <title>Acidiferrimicrobium australis gen. nov., sp. nov., an acidophilic and obligately heterotrophic, member of the Actinobacteria that catalyses dissimilatory oxido- reduction of iron isolated from metal-rich acidic water in Chile.</title>
        <authorList>
            <person name="Gonzalez D."/>
            <person name="Huber K."/>
            <person name="Hedrich S."/>
            <person name="Rojas-Villalobos C."/>
            <person name="Quatrini R."/>
            <person name="Dinamarca M.A."/>
            <person name="Schwarz A."/>
            <person name="Canales C."/>
            <person name="Nancucheo I."/>
        </authorList>
    </citation>
    <scope>NUCLEOTIDE SEQUENCE [LARGE SCALE GENOMIC DNA]</scope>
    <source>
        <strain evidence="6 7">USS-CCA1</strain>
    </source>
</reference>
<dbReference type="SUPFAM" id="SSF56784">
    <property type="entry name" value="HAD-like"/>
    <property type="match status" value="1"/>
</dbReference>
<protein>
    <submittedName>
        <fullName evidence="6">HAD-IB family hydrolase</fullName>
    </submittedName>
</protein>
<dbReference type="InterPro" id="IPR050582">
    <property type="entry name" value="HAD-like_SerB"/>
</dbReference>
<feature type="region of interest" description="Disordered" evidence="5">
    <location>
        <begin position="223"/>
        <end position="245"/>
    </location>
</feature>
<keyword evidence="7" id="KW-1185">Reference proteome</keyword>
<accession>A0ABW9QVI5</accession>
<keyword evidence="2" id="KW-0479">Metal-binding</keyword>
<dbReference type="PANTHER" id="PTHR43344:SF13">
    <property type="entry name" value="PHOSPHATASE RV3661-RELATED"/>
    <property type="match status" value="1"/>
</dbReference>
<comment type="similarity">
    <text evidence="1">Belongs to the HAD-like hydrolase superfamily. SerB family.</text>
</comment>
<evidence type="ECO:0000256" key="5">
    <source>
        <dbReference type="SAM" id="MobiDB-lite"/>
    </source>
</evidence>
<dbReference type="PANTHER" id="PTHR43344">
    <property type="entry name" value="PHOSPHOSERINE PHOSPHATASE"/>
    <property type="match status" value="1"/>
</dbReference>
<evidence type="ECO:0000313" key="6">
    <source>
        <dbReference type="EMBL" id="MST33693.1"/>
    </source>
</evidence>
<proteinExistence type="inferred from homology"/>
<evidence type="ECO:0000313" key="7">
    <source>
        <dbReference type="Proteomes" id="UP000437736"/>
    </source>
</evidence>
<dbReference type="InterPro" id="IPR036412">
    <property type="entry name" value="HAD-like_sf"/>
</dbReference>
<dbReference type="Pfam" id="PF12710">
    <property type="entry name" value="HAD"/>
    <property type="match status" value="1"/>
</dbReference>
<dbReference type="GO" id="GO:0016787">
    <property type="term" value="F:hydrolase activity"/>
    <property type="evidence" value="ECO:0007669"/>
    <property type="project" value="UniProtKB-KW"/>
</dbReference>
<comment type="caution">
    <text evidence="6">The sequence shown here is derived from an EMBL/GenBank/DDBJ whole genome shotgun (WGS) entry which is preliminary data.</text>
</comment>
<dbReference type="InterPro" id="IPR023214">
    <property type="entry name" value="HAD_sf"/>
</dbReference>
<keyword evidence="4" id="KW-0460">Magnesium</keyword>
<dbReference type="Gene3D" id="1.20.1440.100">
    <property type="entry name" value="SG protein - dephosphorylation function"/>
    <property type="match status" value="1"/>
</dbReference>
<organism evidence="6 7">
    <name type="scientific">Acidiferrimicrobium australe</name>
    <dbReference type="NCBI Taxonomy" id="2664430"/>
    <lineage>
        <taxon>Bacteria</taxon>
        <taxon>Bacillati</taxon>
        <taxon>Actinomycetota</taxon>
        <taxon>Acidimicrobiia</taxon>
        <taxon>Acidimicrobiales</taxon>
        <taxon>Acidimicrobiaceae</taxon>
        <taxon>Acidiferrimicrobium</taxon>
    </lineage>
</organism>
<dbReference type="EMBL" id="WJHE01000692">
    <property type="protein sequence ID" value="MST33693.1"/>
    <property type="molecule type" value="Genomic_DNA"/>
</dbReference>
<dbReference type="InterPro" id="IPR006385">
    <property type="entry name" value="HAD_hydro_SerB1"/>
</dbReference>
<dbReference type="NCBIfam" id="TIGR01490">
    <property type="entry name" value="HAD-SF-IB-hyp1"/>
    <property type="match status" value="1"/>
</dbReference>
<dbReference type="Gene3D" id="3.40.50.1000">
    <property type="entry name" value="HAD superfamily/HAD-like"/>
    <property type="match status" value="1"/>
</dbReference>
<gene>
    <name evidence="6" type="ORF">GHK86_13320</name>
</gene>
<name>A0ABW9QVI5_9ACTN</name>
<dbReference type="Proteomes" id="UP000437736">
    <property type="component" value="Unassembled WGS sequence"/>
</dbReference>
<keyword evidence="3 6" id="KW-0378">Hydrolase</keyword>
<sequence length="272" mass="29878">MEAAFFDLDKTVLAQSSMMAFAPAFFRAGLLRRRNLLQGAATQLVYVRWGAGPHRVARVQKSVLSLTCGWDQAEVRRLVGAGLGDAIDPITHAEAVALIAEHRAAGRRIVLVSAAPEELAEPIGARLRVDTVIASRAVLDERGCYSGRLERYAYGPAKADLIRELARREGIDLDRSWAYSDSITDLPMLEAVGHPVAVNPDRRLRRIALLRGWEVARFELRPDPEPVAGNPQAPTEPAPVAEPASRRGLRRAPALALAVTGVLTAWWYRRRA</sequence>
<evidence type="ECO:0000256" key="1">
    <source>
        <dbReference type="ARBA" id="ARBA00009184"/>
    </source>
</evidence>
<feature type="compositionally biased region" description="Low complexity" evidence="5">
    <location>
        <begin position="231"/>
        <end position="243"/>
    </location>
</feature>
<dbReference type="NCBIfam" id="TIGR01488">
    <property type="entry name" value="HAD-SF-IB"/>
    <property type="match status" value="1"/>
</dbReference>